<proteinExistence type="predicted"/>
<accession>A0AAV5WWM4</accession>
<keyword evidence="3" id="KW-1185">Reference proteome</keyword>
<organism evidence="2 3">
    <name type="scientific">Pristionchus fissidentatus</name>
    <dbReference type="NCBI Taxonomy" id="1538716"/>
    <lineage>
        <taxon>Eukaryota</taxon>
        <taxon>Metazoa</taxon>
        <taxon>Ecdysozoa</taxon>
        <taxon>Nematoda</taxon>
        <taxon>Chromadorea</taxon>
        <taxon>Rhabditida</taxon>
        <taxon>Rhabditina</taxon>
        <taxon>Diplogasteromorpha</taxon>
        <taxon>Diplogasteroidea</taxon>
        <taxon>Neodiplogasteridae</taxon>
        <taxon>Pristionchus</taxon>
    </lineage>
</organism>
<evidence type="ECO:0000256" key="1">
    <source>
        <dbReference type="SAM" id="MobiDB-lite"/>
    </source>
</evidence>
<reference evidence="2" key="1">
    <citation type="submission" date="2023-10" db="EMBL/GenBank/DDBJ databases">
        <title>Genome assembly of Pristionchus species.</title>
        <authorList>
            <person name="Yoshida K."/>
            <person name="Sommer R.J."/>
        </authorList>
    </citation>
    <scope>NUCLEOTIDE SEQUENCE</scope>
    <source>
        <strain evidence="2">RS5133</strain>
    </source>
</reference>
<dbReference type="EMBL" id="BTSY01000007">
    <property type="protein sequence ID" value="GMT35447.1"/>
    <property type="molecule type" value="Genomic_DNA"/>
</dbReference>
<dbReference type="AlphaFoldDB" id="A0AAV5WWM4"/>
<protein>
    <submittedName>
        <fullName evidence="2">Uncharacterized protein</fullName>
    </submittedName>
</protein>
<gene>
    <name evidence="2" type="ORF">PFISCL1PPCAC_26744</name>
</gene>
<name>A0AAV5WWM4_9BILA</name>
<feature type="non-terminal residue" evidence="2">
    <location>
        <position position="1"/>
    </location>
</feature>
<feature type="non-terminal residue" evidence="2">
    <location>
        <position position="94"/>
    </location>
</feature>
<sequence length="94" mass="10571">RIASTDRSSSFWHSQNLKERCGGHRPLGDRSCSGSSSRLKRDNEEQQLHCVIFPSRTRLCNNVMSGCSLTNREIRLFSGSEDVSFIGNLVLVEI</sequence>
<feature type="region of interest" description="Disordered" evidence="1">
    <location>
        <begin position="20"/>
        <end position="41"/>
    </location>
</feature>
<dbReference type="Proteomes" id="UP001432322">
    <property type="component" value="Unassembled WGS sequence"/>
</dbReference>
<comment type="caution">
    <text evidence="2">The sequence shown here is derived from an EMBL/GenBank/DDBJ whole genome shotgun (WGS) entry which is preliminary data.</text>
</comment>
<evidence type="ECO:0000313" key="3">
    <source>
        <dbReference type="Proteomes" id="UP001432322"/>
    </source>
</evidence>
<evidence type="ECO:0000313" key="2">
    <source>
        <dbReference type="EMBL" id="GMT35447.1"/>
    </source>
</evidence>